<protein>
    <submittedName>
        <fullName evidence="8">Metal ABC transporter permease</fullName>
    </submittedName>
</protein>
<sequence length="300" mass="32196">MMITNLLEIFNPSFGYLLLGNTAVTNFLELLSFPFMQRAIAGGVLMGILGGFLGTFVILRQLSFFSHAVGHSALVGVVLGVLLQVNPNWTLLPFTLLFGLSSLYLIERTKLPSDSVFSIAVSGALAIGVILTSFIPGYRGNLMAVLFGDILAIGQTDIFLIMGLLVVSCLFLFSTWRQQILLTLNPELAQVQGIAVDIHRYLFVVLLSLTVAISIKAVGILLINAFLVIPAATAKLMTHHFTTFIAISVLLGATSSLVGMLGSGLFNFASGPSIVVVQFSVFLAVLGGSQILTLKVFRRQ</sequence>
<keyword evidence="9" id="KW-1185">Reference proteome</keyword>
<feature type="transmembrane region" description="Helical" evidence="7">
    <location>
        <begin position="241"/>
        <end position="262"/>
    </location>
</feature>
<reference evidence="8 9" key="1">
    <citation type="submission" date="2021-03" db="EMBL/GenBank/DDBJ databases">
        <title>Metabolic Capacity of the Antarctic Cyanobacterium Phormidium pseudopriestleyi that Sustains Oxygenic Photosynthesis in the Presence of Hydrogen Sulfide.</title>
        <authorList>
            <person name="Lumian J.E."/>
            <person name="Jungblut A.D."/>
            <person name="Dillon M.L."/>
            <person name="Hawes I."/>
            <person name="Doran P.T."/>
            <person name="Mackey T.J."/>
            <person name="Dick G.J."/>
            <person name="Grettenberger C.L."/>
            <person name="Sumner D.Y."/>
        </authorList>
    </citation>
    <scope>NUCLEOTIDE SEQUENCE [LARGE SCALE GENOMIC DNA]</scope>
    <source>
        <strain evidence="8 9">FRX01</strain>
    </source>
</reference>
<feature type="transmembrane region" description="Helical" evidence="7">
    <location>
        <begin position="39"/>
        <end position="58"/>
    </location>
</feature>
<feature type="transmembrane region" description="Helical" evidence="7">
    <location>
        <begin position="201"/>
        <end position="229"/>
    </location>
</feature>
<dbReference type="InterPro" id="IPR001626">
    <property type="entry name" value="ABC_TroCD"/>
</dbReference>
<dbReference type="PANTHER" id="PTHR30477">
    <property type="entry name" value="ABC-TRANSPORTER METAL-BINDING PROTEIN"/>
    <property type="match status" value="1"/>
</dbReference>
<evidence type="ECO:0000313" key="9">
    <source>
        <dbReference type="Proteomes" id="UP000664844"/>
    </source>
</evidence>
<evidence type="ECO:0000313" key="8">
    <source>
        <dbReference type="EMBL" id="MBO0352341.1"/>
    </source>
</evidence>
<dbReference type="SUPFAM" id="SSF81345">
    <property type="entry name" value="ABC transporter involved in vitamin B12 uptake, BtuC"/>
    <property type="match status" value="1"/>
</dbReference>
<gene>
    <name evidence="8" type="ORF">J0895_25320</name>
</gene>
<dbReference type="EMBL" id="JAFLQW010000675">
    <property type="protein sequence ID" value="MBO0352341.1"/>
    <property type="molecule type" value="Genomic_DNA"/>
</dbReference>
<feature type="transmembrane region" description="Helical" evidence="7">
    <location>
        <begin position="274"/>
        <end position="297"/>
    </location>
</feature>
<comment type="caution">
    <text evidence="8">The sequence shown here is derived from an EMBL/GenBank/DDBJ whole genome shotgun (WGS) entry which is preliminary data.</text>
</comment>
<proteinExistence type="inferred from homology"/>
<keyword evidence="3 6" id="KW-0812">Transmembrane</keyword>
<feature type="transmembrane region" description="Helical" evidence="7">
    <location>
        <begin position="89"/>
        <end position="106"/>
    </location>
</feature>
<dbReference type="Pfam" id="PF00950">
    <property type="entry name" value="ABC-3"/>
    <property type="match status" value="1"/>
</dbReference>
<evidence type="ECO:0000256" key="6">
    <source>
        <dbReference type="RuleBase" id="RU003943"/>
    </source>
</evidence>
<keyword evidence="4 7" id="KW-1133">Transmembrane helix</keyword>
<feature type="transmembrane region" description="Helical" evidence="7">
    <location>
        <begin position="158"/>
        <end position="176"/>
    </location>
</feature>
<keyword evidence="5 7" id="KW-0472">Membrane</keyword>
<feature type="transmembrane region" description="Helical" evidence="7">
    <location>
        <begin position="64"/>
        <end position="82"/>
    </location>
</feature>
<evidence type="ECO:0000256" key="4">
    <source>
        <dbReference type="ARBA" id="ARBA00022989"/>
    </source>
</evidence>
<comment type="similarity">
    <text evidence="2 6">Belongs to the ABC-3 integral membrane protein family.</text>
</comment>
<evidence type="ECO:0000256" key="7">
    <source>
        <dbReference type="SAM" id="Phobius"/>
    </source>
</evidence>
<dbReference type="InterPro" id="IPR037294">
    <property type="entry name" value="ABC_BtuC-like"/>
</dbReference>
<feature type="transmembrane region" description="Helical" evidence="7">
    <location>
        <begin position="14"/>
        <end position="32"/>
    </location>
</feature>
<name>A0ABS3FYY8_9CYAN</name>
<accession>A0ABS3FYY8</accession>
<dbReference type="Gene3D" id="1.10.3470.10">
    <property type="entry name" value="ABC transporter involved in vitamin B12 uptake, BtuC"/>
    <property type="match status" value="1"/>
</dbReference>
<dbReference type="PANTHER" id="PTHR30477:SF0">
    <property type="entry name" value="METAL TRANSPORT SYSTEM MEMBRANE PROTEIN TM_0125-RELATED"/>
    <property type="match status" value="1"/>
</dbReference>
<keyword evidence="6" id="KW-0813">Transport</keyword>
<evidence type="ECO:0000256" key="3">
    <source>
        <dbReference type="ARBA" id="ARBA00022692"/>
    </source>
</evidence>
<comment type="subcellular location">
    <subcellularLocation>
        <location evidence="6">Cell membrane</location>
        <topology evidence="6">Multi-pass membrane protein</topology>
    </subcellularLocation>
    <subcellularLocation>
        <location evidence="1">Membrane</location>
        <topology evidence="1">Multi-pass membrane protein</topology>
    </subcellularLocation>
</comment>
<evidence type="ECO:0000256" key="5">
    <source>
        <dbReference type="ARBA" id="ARBA00023136"/>
    </source>
</evidence>
<dbReference type="RefSeq" id="WP_207090752.1">
    <property type="nucleotide sequence ID" value="NZ_JAFLQW010000675.1"/>
</dbReference>
<evidence type="ECO:0000256" key="1">
    <source>
        <dbReference type="ARBA" id="ARBA00004141"/>
    </source>
</evidence>
<dbReference type="Proteomes" id="UP000664844">
    <property type="component" value="Unassembled WGS sequence"/>
</dbReference>
<organism evidence="8 9">
    <name type="scientific">Phormidium pseudopriestleyi FRX01</name>
    <dbReference type="NCBI Taxonomy" id="1759528"/>
    <lineage>
        <taxon>Bacteria</taxon>
        <taxon>Bacillati</taxon>
        <taxon>Cyanobacteriota</taxon>
        <taxon>Cyanophyceae</taxon>
        <taxon>Oscillatoriophycideae</taxon>
        <taxon>Oscillatoriales</taxon>
        <taxon>Oscillatoriaceae</taxon>
        <taxon>Phormidium</taxon>
    </lineage>
</organism>
<evidence type="ECO:0000256" key="2">
    <source>
        <dbReference type="ARBA" id="ARBA00008034"/>
    </source>
</evidence>
<feature type="transmembrane region" description="Helical" evidence="7">
    <location>
        <begin position="118"/>
        <end position="138"/>
    </location>
</feature>